<evidence type="ECO:0000313" key="14">
    <source>
        <dbReference type="RefSeq" id="XP_055887716.1"/>
    </source>
</evidence>
<accession>A0A9W3AKB4</accession>
<feature type="domain" description="Intermembrane lipid transfer protein VPS13-like C-terminal" evidence="9">
    <location>
        <begin position="3363"/>
        <end position="3473"/>
    </location>
</feature>
<evidence type="ECO:0000256" key="4">
    <source>
        <dbReference type="SAM" id="Coils"/>
    </source>
</evidence>
<evidence type="ECO:0000313" key="16">
    <source>
        <dbReference type="RefSeq" id="XP_055887718.1"/>
    </source>
</evidence>
<dbReference type="RefSeq" id="XP_055887719.1">
    <property type="nucleotide sequence ID" value="XM_056031744.1"/>
</dbReference>
<dbReference type="OrthoDB" id="428159at2759"/>
<feature type="compositionally biased region" description="Polar residues" evidence="5">
    <location>
        <begin position="1960"/>
        <end position="1974"/>
    </location>
</feature>
<evidence type="ECO:0000259" key="8">
    <source>
        <dbReference type="Pfam" id="PF25036"/>
    </source>
</evidence>
<dbReference type="RefSeq" id="XP_055887718.1">
    <property type="nucleotide sequence ID" value="XM_056031743.1"/>
</dbReference>
<name>A0A9W3AKB4_BIOGL</name>
<dbReference type="InterPro" id="IPR056748">
    <property type="entry name" value="VPS13-like_C"/>
</dbReference>
<dbReference type="Pfam" id="PF25036">
    <property type="entry name" value="VPS13_VAB"/>
    <property type="match status" value="1"/>
</dbReference>
<dbReference type="InterPro" id="IPR026854">
    <property type="entry name" value="VPS13_N"/>
</dbReference>
<organism evidence="10 11">
    <name type="scientific">Biomphalaria glabrata</name>
    <name type="common">Bloodfluke planorb</name>
    <name type="synonym">Freshwater snail</name>
    <dbReference type="NCBI Taxonomy" id="6526"/>
    <lineage>
        <taxon>Eukaryota</taxon>
        <taxon>Metazoa</taxon>
        <taxon>Spiralia</taxon>
        <taxon>Lophotrochozoa</taxon>
        <taxon>Mollusca</taxon>
        <taxon>Gastropoda</taxon>
        <taxon>Heterobranchia</taxon>
        <taxon>Euthyneura</taxon>
        <taxon>Panpulmonata</taxon>
        <taxon>Hygrophila</taxon>
        <taxon>Lymnaeoidea</taxon>
        <taxon>Planorbidae</taxon>
        <taxon>Biomphalaria</taxon>
    </lineage>
</organism>
<feature type="compositionally biased region" description="Basic and acidic residues" evidence="5">
    <location>
        <begin position="1933"/>
        <end position="1943"/>
    </location>
</feature>
<dbReference type="Pfam" id="PF12624">
    <property type="entry name" value="VPS13_N"/>
    <property type="match status" value="1"/>
</dbReference>
<sequence>MFEGLIADFLNKYVGQYVSNLDSSTLNLSIFKGDVELTDLQLAPEALAELNLPVEVKAGHIGHLKIDIPWTQLFTADIHVAIENVYIVAGPITDRQYDAERERQLQAALKRQLLERIEQSTLEGVVSKSNNNPSFVEKFTTSLLNRLQISVRHIHIRYEDTITNGDHAFACGVMLKQLLVCSTDSHWQPKGSDAVPNLIHKMLKMDDLSLYWNPYVPEQHLLKTRLNTDGWRNLLRMSIDSHTIFEEELDFIMEPVAAQARLIVNTDNNFTLPKLFMDFTIEEVEILLSRQQFLNLINLSDSFKLMRVNQRYRKYHPNISLKVSPRSWWIYAYSAVLEEVIRPYSWVRIRAHRNRFNQYKNLYKLYLGDLGNKSTQEKLKELEEHLDVTNILIAKEQAKLEFVKEAPDKAKQPIKKKKSWLSKWLWGSEEDDVTLDVETEHSKDWLSSLTSEEKEKLYAGIGYDDSNRDVNYPKKYVASKIQVILKRCCVSMVNYSKKILQVSVTHLLSTLEHRPGNNAFRISCNTESFAVEGASIEHELIPILTSDIGVYAPSVNQVFTLDFESKPLYMDADYSLSLNVQPVEIVYDEHSISEVTAFFQLPQGGLDIKSAAYKTLTNVAHISQAGLQYIIETHTTIHIALNMRSPYIVIPEYGTLHRGGNVLIIDLGTLRIESELQPKDVSLEDATMSEIESRLYDQFNMKISDVKVLLADSADDWHTAQIQSNSEFHILPSVQLIITFFNAVKPDFTQLPRHKLEAKIPSLEINISDKRMLLLATFFRNFPIPTSSSIATIGEDMTDSHGASTLAPFHLKTGYSVFDDSALFLDLAEAQLEPDVHELRCIKRSVLGRSLVNKVDGPRRSLSKVPTLMYTRGDEPFYSASDYSDEELDKLSDMLAIKSVDDNASVANTINMLMRMSLGELVVNLSKEMDKEEKAYLMIRIDRLRIDSALTVHGYAAYTTLGGIQLVDKIHVGHSGEYMEVLSTNTVNNNNLMSIVYRKVDPVCPDFATYYGGVEHAIKIKILSLSTLFDQASMMYLNAFLQSIMSSVQSLDMKTSSSSIMTTSEISMKDKVSIKKRITNITDQVDNLPSNGTKIHLIAELEDITIKLTDSDNQLAEVKVKGFEGCLIAKPSKIILRSRLKDLSIRDCSAGAIYQNILLLQDDSVFDLKLVKYNKSSSGYDQTETNQGLDYSIRLWLGQIQAAILGKFYWEITRFFEPFINQEMTETAKQTALHTVTKQNIDVSSQIVQTQVNDFQSNNLRVSINIQVRSPTLLLPHDSQSTEMLLVQLGNLNIRNSFLSVNLFDNVKQELNDIHINLSNIQVQRVCLNLVEDSTEIMHIILEPLSFTANIKLAMEPIVEKTKLDIFGHLEKVKVYILQKDIQLILGVLRYNLTESSPPPSPGIYESPTLQNLQGQQQMIHVELDQKSAELHTPDSPPIFEQKTLTKLAIKLDGLSVSLFTDNGKELATRTSLCFLGFEKISLSAIAQSDGELNVDVSLFSVDLNDTRPDSNLAFKRVLECVSKVKNADLPLVFLKYKISNDGNHKAELEVEKLQLNVNTPFMLVLLEFFNGAMDTVNQSTKKDESSLDSGHSFITPQPPQDVTEIQESPAHTSFTIEGSLKEPEVVLYADPTQTDSRVLILYSDVAFSIRKDVVSRNIWAKVTDLKLISKSSLLSPVNNLVLCPCCVELSQKVNIPSGASESTVSISQVQVFVSPSVMQLFWDVISSINYQETKKTSVTASVNDTDVQGLWVVSKVTSEKWLKDRSEVTRVPDLKPTLSPKESFHLSVKDINVYFEIETLDLHVPILCLHTSLQSKIEEWSRKMHIEAELHLEMMYFNETLSVWEPLLEPVMDKEFVYRPWELLIKVIRAKSFPMICMYDDNDVNIPEELQTEVQQMMHRSRVKSSSSETDDPSADQDMKVIRHKSLKRLRHGSDRSFDSSHHSSVQGESDSEPEGFISNMTSKLGSIFSSDSSDADVSETEENDDGIDMSLDKPVFLTSRGPVHMTTGTASGFDEVDAAMETEGETEAHTCLYVMLESLDRLQLNVTPQSIVVLKDVVEALTNPNKSELQSVRTMPRFKVNNELGLHAYITCHKKIKVHKDHIKNATIYLTGQDENIIHPVDYDDVIDGQEEENTKKDGSTINIPDCLAQAGHTLVSAGAFVFDDDDDYLSGNEIDYHRLKLQVEGFEQTPSILHKRSCPRLIPLTPTKSDEMELENGMKYCIVMEVHIWHGCKTVKLYSPLKLENHLTMTIDIYCKSEDLKKFKATKDLVNSEDLFSKLATVKPNETYHLPLFVAYHCPLYIKPSEIHYELTHNPLWWQDMLQGKDRMKNFTCLSSKEEKSFNFKAVCKEGDSIKAAPGGTRSLPYYTLHLYPPVVLHNFLPYDIQFSLQGTTMSSSLTHGDMTPLYTVETGKAYKLLITLPDYMGSDWTGTLEISPDMEEFRAITMETEIDSENVNRHLSLSIHADQSQSLDLRIYTPYWIVNKTDLPLQLRGSLSDAVYELTNSPNPLLFRFKKHKRKKAKLRVYESRWSQSFSADTVGSAGVVICNDKERGKKYMFLIQIALSKLRLTKLVTIMPFFLVINNSKQKLRYMEENEKADLWIDIDPDQYQPFWPVTESFNMYVKFDGSNVSSLHFPIKSCHNTVLRMDQGRALCVEVCGGTDTPITIIFLNYERGDAPVRVENLCEDVFIKIHQKNQSQVTLLSPNQSILYTWDEPSSERTLMWNVYSRKKPSFPAFITKDGSGEVRLSVASLKTTGAPSVDVTDAKETDDSSSPEDESDETDALIAPHNRSQLSHTRVDKLLIFWVSYLDGLQRVLLFTQDERVSKAVRKGFVQSVDFPRRQNRLQVNEGENADLAIFASLEGISISVINSLYQEVALLSVTSCPAVWEVEVKEKWRSLNVELATWLEDQWRGEVVEASLHDQIEADLKQMQMTKPFMGALRRTFRPGLWCQYHSSKHHMSVNITLQTLQIDNQLPDAYFPTALAPTPIPAYILRHMGPKPFIEVGLMRRIVPEENIDTIRYAKILVQEFNLKLDKGFILSVIDIIGKSAPVEKESFQLQCDLCLARQSLKEATTVLIASRPQKIFFEYIHLSPLKLHLSFSLHGKASVSSVGAPTSSIKSDIVDFFLNSLGVTLTEIKNVELRMAYFERKGVLLSSNQLMAQVQSHYIHQTLQQAYVLILGLDVLGNPYGLVKDFTQGLGDFFYEPFLGSIQGKDEFTDSLARGVQSLMGNTIGGTAGSVAGIAGSIGRTLAAISFDEDYKRKRRLRLQQEPSGLPASLALATRTLVMGVGLGLSGVILDPIKGAHEEGVEGFFKGVGKGILGLLTKPTGGVVDMVSMAFDGLRRTAEMEGGAVARMRLPRFINPHIGLQPFSPHKASGQRLLQSVLKGDLSRTDIYWAHAPLSREEKSAVVLITDRNLLFLEKCRFWGGWDVDWKVSLDRILGVPAIKDEKLIFKIKEDDSGVNLFSSGEKEIASKETAILEWLQGQISKVIKYNAQ</sequence>
<comment type="similarity">
    <text evidence="1">Belongs to the VPS13 family.</text>
</comment>
<evidence type="ECO:0000256" key="1">
    <source>
        <dbReference type="ARBA" id="ARBA00006545"/>
    </source>
</evidence>
<keyword evidence="3" id="KW-0445">Lipid transport</keyword>
<feature type="region of interest" description="Disordered" evidence="5">
    <location>
        <begin position="2763"/>
        <end position="2791"/>
    </location>
</feature>
<dbReference type="RefSeq" id="XP_055887716.1">
    <property type="nucleotide sequence ID" value="XM_056031741.1"/>
</dbReference>
<evidence type="ECO:0000313" key="15">
    <source>
        <dbReference type="RefSeq" id="XP_055887717.1"/>
    </source>
</evidence>
<feature type="region of interest" description="Disordered" evidence="5">
    <location>
        <begin position="1897"/>
        <end position="1919"/>
    </location>
</feature>
<dbReference type="InterPro" id="IPR009543">
    <property type="entry name" value="VPS13_VAB"/>
</dbReference>
<evidence type="ECO:0000313" key="13">
    <source>
        <dbReference type="RefSeq" id="XP_055887715.1"/>
    </source>
</evidence>
<keyword evidence="4" id="KW-0175">Coiled coil</keyword>
<dbReference type="RefSeq" id="XP_055887713.1">
    <property type="nucleotide sequence ID" value="XM_056031738.1"/>
</dbReference>
<dbReference type="Pfam" id="PF25033">
    <property type="entry name" value="VPS13_M"/>
    <property type="match status" value="1"/>
</dbReference>
<dbReference type="RefSeq" id="XP_055887715.1">
    <property type="nucleotide sequence ID" value="XM_056031740.1"/>
</dbReference>
<dbReference type="GO" id="GO:0045053">
    <property type="term" value="P:protein retention in Golgi apparatus"/>
    <property type="evidence" value="ECO:0007669"/>
    <property type="project" value="TreeGrafter"/>
</dbReference>
<dbReference type="GO" id="GO:0006869">
    <property type="term" value="P:lipid transport"/>
    <property type="evidence" value="ECO:0007669"/>
    <property type="project" value="UniProtKB-KW"/>
</dbReference>
<keyword evidence="10" id="KW-1185">Reference proteome</keyword>
<evidence type="ECO:0000313" key="12">
    <source>
        <dbReference type="RefSeq" id="XP_055887714.1"/>
    </source>
</evidence>
<dbReference type="Proteomes" id="UP001165740">
    <property type="component" value="Chromosome 6"/>
</dbReference>
<dbReference type="GeneID" id="106066811"/>
<dbReference type="InterPro" id="IPR026847">
    <property type="entry name" value="VPS13"/>
</dbReference>
<feature type="coiled-coil region" evidence="4">
    <location>
        <begin position="372"/>
        <end position="399"/>
    </location>
</feature>
<feature type="compositionally biased region" description="Acidic residues" evidence="5">
    <location>
        <begin position="1975"/>
        <end position="1989"/>
    </location>
</feature>
<evidence type="ECO:0000259" key="7">
    <source>
        <dbReference type="Pfam" id="PF25033"/>
    </source>
</evidence>
<evidence type="ECO:0000313" key="17">
    <source>
        <dbReference type="RefSeq" id="XP_055887719.1"/>
    </source>
</evidence>
<dbReference type="Pfam" id="PF25037">
    <property type="entry name" value="VPS13_C"/>
    <property type="match status" value="1"/>
</dbReference>
<evidence type="ECO:0000313" key="11">
    <source>
        <dbReference type="RefSeq" id="XP_055887713.1"/>
    </source>
</evidence>
<dbReference type="PANTHER" id="PTHR16166">
    <property type="entry name" value="VACUOLAR PROTEIN SORTING-ASSOCIATED PROTEIN VPS13"/>
    <property type="match status" value="1"/>
</dbReference>
<feature type="compositionally biased region" description="Acidic residues" evidence="5">
    <location>
        <begin position="2775"/>
        <end position="2787"/>
    </location>
</feature>
<dbReference type="RefSeq" id="XP_055887717.1">
    <property type="nucleotide sequence ID" value="XM_056031742.1"/>
</dbReference>
<feature type="region of interest" description="Disordered" evidence="5">
    <location>
        <begin position="1931"/>
        <end position="1994"/>
    </location>
</feature>
<dbReference type="PANTHER" id="PTHR16166:SF146">
    <property type="entry name" value="VACUOLAR PROTEIN SORTING-ASSOCIATED PROTEIN 13A-LIKE ISOFORM X1"/>
    <property type="match status" value="1"/>
</dbReference>
<feature type="domain" description="Chorein N-terminal" evidence="6">
    <location>
        <begin position="1"/>
        <end position="781"/>
    </location>
</feature>
<proteinExistence type="inferred from homology"/>
<reference evidence="11 12" key="1">
    <citation type="submission" date="2025-04" db="UniProtKB">
        <authorList>
            <consortium name="RefSeq"/>
        </authorList>
    </citation>
    <scope>IDENTIFICATION</scope>
</reference>
<evidence type="ECO:0000256" key="3">
    <source>
        <dbReference type="ARBA" id="ARBA00023055"/>
    </source>
</evidence>
<evidence type="ECO:0000256" key="5">
    <source>
        <dbReference type="SAM" id="MobiDB-lite"/>
    </source>
</evidence>
<protein>
    <submittedName>
        <fullName evidence="11 12">Intermembrane lipid transfer protein VPS13A-like isoform X1</fullName>
    </submittedName>
</protein>
<dbReference type="OMA" id="VPLYIAY"/>
<keyword evidence="2" id="KW-0813">Transport</keyword>
<gene>
    <name evidence="11 12 13 14 15 16 17" type="primary">LOC106066811</name>
</gene>
<feature type="domain" description="Vacuolar protein sorting-associated protein 13 VPS13 adaptor binding" evidence="8">
    <location>
        <begin position="2233"/>
        <end position="2723"/>
    </location>
</feature>
<dbReference type="GO" id="GO:0006623">
    <property type="term" value="P:protein targeting to vacuole"/>
    <property type="evidence" value="ECO:0007669"/>
    <property type="project" value="TreeGrafter"/>
</dbReference>
<evidence type="ECO:0000259" key="9">
    <source>
        <dbReference type="Pfam" id="PF25037"/>
    </source>
</evidence>
<dbReference type="RefSeq" id="XP_055887714.1">
    <property type="nucleotide sequence ID" value="XM_056031739.1"/>
</dbReference>
<evidence type="ECO:0000256" key="2">
    <source>
        <dbReference type="ARBA" id="ARBA00022448"/>
    </source>
</evidence>
<dbReference type="InterPro" id="IPR056747">
    <property type="entry name" value="VPS13-like_M"/>
</dbReference>
<feature type="domain" description="VPS13-like middle region" evidence="7">
    <location>
        <begin position="1109"/>
        <end position="1868"/>
    </location>
</feature>
<evidence type="ECO:0000313" key="10">
    <source>
        <dbReference type="Proteomes" id="UP001165740"/>
    </source>
</evidence>
<evidence type="ECO:0000259" key="6">
    <source>
        <dbReference type="Pfam" id="PF12624"/>
    </source>
</evidence>